<dbReference type="Pfam" id="PF13151">
    <property type="entry name" value="DUF3990"/>
    <property type="match status" value="1"/>
</dbReference>
<name>A0ABR9RLB8_9FIRM</name>
<evidence type="ECO:0000313" key="1">
    <source>
        <dbReference type="EMBL" id="MBE5063693.1"/>
    </source>
</evidence>
<dbReference type="Proteomes" id="UP000758652">
    <property type="component" value="Unassembled WGS sequence"/>
</dbReference>
<accession>A0ABR9RLB8</accession>
<sequence length="159" mass="18419">MILYHGSNVEVKNPKIIQSKRLLDFGTGFYLTSDYEQAKKWAIRTTARREKGVPIISVFSFDESEFEKLDVLIFDAANKEWLRYVAAHRTDKSIKDTYDIVAGPVANDQAIRTVNNYLKGYFTEDIAIQLLLPQKLKDQYVFKTEKALSILKFNEVKFI</sequence>
<proteinExistence type="predicted"/>
<organism evidence="1 2">
    <name type="scientific">Claveliimonas monacensis</name>
    <dbReference type="NCBI Taxonomy" id="2779351"/>
    <lineage>
        <taxon>Bacteria</taxon>
        <taxon>Bacillati</taxon>
        <taxon>Bacillota</taxon>
        <taxon>Clostridia</taxon>
        <taxon>Lachnospirales</taxon>
        <taxon>Lachnospiraceae</taxon>
        <taxon>Claveliimonas</taxon>
    </lineage>
</organism>
<dbReference type="SUPFAM" id="SSF56399">
    <property type="entry name" value="ADP-ribosylation"/>
    <property type="match status" value="1"/>
</dbReference>
<keyword evidence="2" id="KW-1185">Reference proteome</keyword>
<evidence type="ECO:0000313" key="2">
    <source>
        <dbReference type="Proteomes" id="UP000758652"/>
    </source>
</evidence>
<protein>
    <submittedName>
        <fullName evidence="1">DUF3990 domain-containing protein</fullName>
    </submittedName>
</protein>
<dbReference type="InterPro" id="IPR025051">
    <property type="entry name" value="DUF3990"/>
</dbReference>
<dbReference type="EMBL" id="JADCKL010000009">
    <property type="protein sequence ID" value="MBE5063693.1"/>
    <property type="molecule type" value="Genomic_DNA"/>
</dbReference>
<dbReference type="RefSeq" id="WP_076780118.1">
    <property type="nucleotide sequence ID" value="NZ_JADCKL010000009.1"/>
</dbReference>
<comment type="caution">
    <text evidence="1">The sequence shown here is derived from an EMBL/GenBank/DDBJ whole genome shotgun (WGS) entry which is preliminary data.</text>
</comment>
<reference evidence="1 2" key="1">
    <citation type="submission" date="2020-10" db="EMBL/GenBank/DDBJ databases">
        <title>ChiBAC.</title>
        <authorList>
            <person name="Zenner C."/>
            <person name="Hitch T.C.A."/>
            <person name="Clavel T."/>
        </authorList>
    </citation>
    <scope>NUCLEOTIDE SEQUENCE [LARGE SCALE GENOMIC DNA]</scope>
    <source>
        <strain evidence="1 2">DSM 108991</strain>
    </source>
</reference>
<gene>
    <name evidence="1" type="ORF">INF30_10510</name>
</gene>